<dbReference type="Gene3D" id="3.40.50.850">
    <property type="entry name" value="Isochorismatase-like"/>
    <property type="match status" value="1"/>
</dbReference>
<protein>
    <submittedName>
        <fullName evidence="3">Cysteine hydrolase</fullName>
    </submittedName>
</protein>
<dbReference type="CDD" id="cd00431">
    <property type="entry name" value="cysteine_hydrolases"/>
    <property type="match status" value="1"/>
</dbReference>
<dbReference type="AlphaFoldDB" id="A0A443JIL5"/>
<dbReference type="RefSeq" id="WP_128208930.1">
    <property type="nucleotide sequence ID" value="NZ_JBHRSO010000019.1"/>
</dbReference>
<sequence>MTDWNAAPDATRYLVIDMQRLVAEETVWHTPSLHAILPAVLRLTHSFAERTCFARFVVPPDAASAEGQWQHYYRHWDMLVGGRHDPALIDLVAPPFPLATSGTILDKPTYSPFKVPGFAKKLRREGVRHLVFSGVETDVCVLAGVLDAVDLGFAVTVATDAVASSDPAAHEAVLNHVLPRLAQQVRLMTTAEIVTAA</sequence>
<dbReference type="InterPro" id="IPR036380">
    <property type="entry name" value="Isochorismatase-like_sf"/>
</dbReference>
<gene>
    <name evidence="3" type="ORF">D2T30_11160</name>
</gene>
<dbReference type="GO" id="GO:0016787">
    <property type="term" value="F:hydrolase activity"/>
    <property type="evidence" value="ECO:0007669"/>
    <property type="project" value="UniProtKB-KW"/>
</dbReference>
<evidence type="ECO:0000313" key="4">
    <source>
        <dbReference type="Proteomes" id="UP000284476"/>
    </source>
</evidence>
<dbReference type="Pfam" id="PF00857">
    <property type="entry name" value="Isochorismatase"/>
    <property type="match status" value="1"/>
</dbReference>
<reference evidence="3 4" key="1">
    <citation type="submission" date="2019-01" db="EMBL/GenBank/DDBJ databases">
        <title>Sinorhodobacter populi sp. nov. isolated from the symptomatic bark tissue of Populus euramericana canker.</title>
        <authorList>
            <person name="Xu G."/>
        </authorList>
    </citation>
    <scope>NUCLEOTIDE SEQUENCE [LARGE SCALE GENOMIC DNA]</scope>
    <source>
        <strain evidence="3 4">SK2B-1</strain>
    </source>
</reference>
<dbReference type="PANTHER" id="PTHR43540">
    <property type="entry name" value="PEROXYUREIDOACRYLATE/UREIDOACRYLATE AMIDOHYDROLASE-RELATED"/>
    <property type="match status" value="1"/>
</dbReference>
<dbReference type="EMBL" id="SAUZ01000012">
    <property type="protein sequence ID" value="RWR20447.1"/>
    <property type="molecule type" value="Genomic_DNA"/>
</dbReference>
<proteinExistence type="predicted"/>
<evidence type="ECO:0000259" key="2">
    <source>
        <dbReference type="Pfam" id="PF00857"/>
    </source>
</evidence>
<keyword evidence="1 3" id="KW-0378">Hydrolase</keyword>
<dbReference type="InterPro" id="IPR000868">
    <property type="entry name" value="Isochorismatase-like_dom"/>
</dbReference>
<evidence type="ECO:0000313" key="3">
    <source>
        <dbReference type="EMBL" id="RWR20447.1"/>
    </source>
</evidence>
<name>A0A443JIL5_9RHOB</name>
<organism evidence="3 4">
    <name type="scientific">Paenirhodobacter populi</name>
    <dbReference type="NCBI Taxonomy" id="2306993"/>
    <lineage>
        <taxon>Bacteria</taxon>
        <taxon>Pseudomonadati</taxon>
        <taxon>Pseudomonadota</taxon>
        <taxon>Alphaproteobacteria</taxon>
        <taxon>Rhodobacterales</taxon>
        <taxon>Rhodobacter group</taxon>
        <taxon>Paenirhodobacter</taxon>
    </lineage>
</organism>
<dbReference type="Proteomes" id="UP000284476">
    <property type="component" value="Unassembled WGS sequence"/>
</dbReference>
<evidence type="ECO:0000256" key="1">
    <source>
        <dbReference type="ARBA" id="ARBA00022801"/>
    </source>
</evidence>
<accession>A0A443JIL5</accession>
<dbReference type="PANTHER" id="PTHR43540:SF6">
    <property type="entry name" value="ISOCHORISMATASE-LIKE DOMAIN-CONTAINING PROTEIN"/>
    <property type="match status" value="1"/>
</dbReference>
<comment type="caution">
    <text evidence="3">The sequence shown here is derived from an EMBL/GenBank/DDBJ whole genome shotgun (WGS) entry which is preliminary data.</text>
</comment>
<feature type="domain" description="Isochorismatase-like" evidence="2">
    <location>
        <begin position="14"/>
        <end position="183"/>
    </location>
</feature>
<dbReference type="InterPro" id="IPR050272">
    <property type="entry name" value="Isochorismatase-like_hydrls"/>
</dbReference>
<dbReference type="SUPFAM" id="SSF52499">
    <property type="entry name" value="Isochorismatase-like hydrolases"/>
    <property type="match status" value="1"/>
</dbReference>